<accession>A0A9W4U9R6</accession>
<dbReference type="Pfam" id="PF05645">
    <property type="entry name" value="RNA_pol_Rpc82"/>
    <property type="match status" value="1"/>
</dbReference>
<evidence type="ECO:0000313" key="14">
    <source>
        <dbReference type="Proteomes" id="UP001152607"/>
    </source>
</evidence>
<dbReference type="Proteomes" id="UP001152607">
    <property type="component" value="Unassembled WGS sequence"/>
</dbReference>
<evidence type="ECO:0000259" key="10">
    <source>
        <dbReference type="Pfam" id="PF05645"/>
    </source>
</evidence>
<evidence type="ECO:0000259" key="12">
    <source>
        <dbReference type="Pfam" id="PF22536"/>
    </source>
</evidence>
<dbReference type="InterPro" id="IPR055207">
    <property type="entry name" value="POLR3C_WHD"/>
</dbReference>
<evidence type="ECO:0000256" key="4">
    <source>
        <dbReference type="ARBA" id="ARBA00022478"/>
    </source>
</evidence>
<dbReference type="Pfam" id="PF22536">
    <property type="entry name" value="WHD_POLR3C"/>
    <property type="match status" value="1"/>
</dbReference>
<dbReference type="GO" id="GO:0003697">
    <property type="term" value="F:single-stranded DNA binding"/>
    <property type="evidence" value="ECO:0007669"/>
    <property type="project" value="UniProtKB-UniRule"/>
</dbReference>
<evidence type="ECO:0000256" key="6">
    <source>
        <dbReference type="ARBA" id="ARBA00023242"/>
    </source>
</evidence>
<keyword evidence="14" id="KW-1185">Reference proteome</keyword>
<dbReference type="InterPro" id="IPR036388">
    <property type="entry name" value="WH-like_DNA-bd_sf"/>
</dbReference>
<feature type="region of interest" description="Disordered" evidence="9">
    <location>
        <begin position="366"/>
        <end position="387"/>
    </location>
</feature>
<feature type="domain" description="RNA polymerase III Rpc82 C -terminal" evidence="10">
    <location>
        <begin position="207"/>
        <end position="480"/>
    </location>
</feature>
<dbReference type="Gene3D" id="1.10.10.10">
    <property type="entry name" value="Winged helix-like DNA-binding domain superfamily/Winged helix DNA-binding domain"/>
    <property type="match status" value="2"/>
</dbReference>
<dbReference type="Pfam" id="PF08221">
    <property type="entry name" value="HTH_9"/>
    <property type="match status" value="1"/>
</dbReference>
<dbReference type="GO" id="GO:0006351">
    <property type="term" value="P:DNA-templated transcription"/>
    <property type="evidence" value="ECO:0007669"/>
    <property type="project" value="InterPro"/>
</dbReference>
<dbReference type="InterPro" id="IPR039748">
    <property type="entry name" value="RPC3"/>
</dbReference>
<protein>
    <recommendedName>
        <fullName evidence="8">DNA-directed RNA polymerase III subunit RPC3</fullName>
        <shortName evidence="8">RNA polymerase III subunit C3</shortName>
    </recommendedName>
</protein>
<keyword evidence="4 8" id="KW-0240">DNA-directed RNA polymerase</keyword>
<dbReference type="EMBL" id="CAOQHR010000002">
    <property type="protein sequence ID" value="CAI6328776.1"/>
    <property type="molecule type" value="Genomic_DNA"/>
</dbReference>
<comment type="similarity">
    <text evidence="2 8">Belongs to the RNA polymerase beta chain family.</text>
</comment>
<evidence type="ECO:0000256" key="7">
    <source>
        <dbReference type="ARBA" id="ARBA00025127"/>
    </source>
</evidence>
<dbReference type="PANTHER" id="PTHR12949:SF0">
    <property type="entry name" value="DNA-DIRECTED RNA POLYMERASE III SUBUNIT RPC3"/>
    <property type="match status" value="1"/>
</dbReference>
<evidence type="ECO:0000256" key="1">
    <source>
        <dbReference type="ARBA" id="ARBA00004123"/>
    </source>
</evidence>
<evidence type="ECO:0000313" key="13">
    <source>
        <dbReference type="EMBL" id="CAI6328776.1"/>
    </source>
</evidence>
<dbReference type="AlphaFoldDB" id="A0A9W4U9R6"/>
<dbReference type="InterPro" id="IPR008806">
    <property type="entry name" value="RNA_pol_III_Rpc82_C"/>
</dbReference>
<evidence type="ECO:0000259" key="11">
    <source>
        <dbReference type="Pfam" id="PF08221"/>
    </source>
</evidence>
<dbReference type="OrthoDB" id="272392at2759"/>
<name>A0A9W4U9R6_9PLEO</name>
<sequence>MSYTQHETPALAELCSFLVQDIYGELAARVYSILARYGRQNLNQLVRASYLNRRQISLGLVTLVQSHLVFHSSRVSPVTAYEIDWQQSYALVRFGKVVKSVEDRFGKNASAIVGNLLEHGHTRIGDLKNALFPPQNPSEDYGDEGTNGAGAKRKRANGTNANGADGKVNGIVNGATNGALEEEQGTGAPDKMYLKTVDEFYDAIHLLMQTGWVMKVDEMQYLSPGDYHQVALTQVLDERWNGQMPSGTKDKGNVKKDLCQRKRNIRDAWAEPPQFVKTKRNPNSGTYEQSNKRIKINGTHALPSSGGGDNFDNAEDRLPIRINRDKIAVAMRTDQLVRLAEQRLGTTTARIYEIMLREIESQVPRCFEEWPDPPPDPKSAEPPPPPPTYLVTTREVELRTKDFDICEGLDPQAVSKITGRSLDRNLKMEDPVDPADLGQYQRFELIHAHIDLLSRDPFRFVTWHSGSGHSEWQIEFGEIAQRHIQQEIENTVSARKPQFGLKLIRALKKKGKLDERQAGLTMMIPAAEIRGVVNDLAVQGFVQTQEVPKVERREAKHSIHLIWYDRQRAREKLLHDTYKGMIRIIQRIAFEREKVQAVLEKAERTDVRGNESRFLGRDELDMLNSWKDVEERLLLQLSREDDLVAILRDFHGALISS</sequence>
<organism evidence="13 14">
    <name type="scientific">Periconia digitata</name>
    <dbReference type="NCBI Taxonomy" id="1303443"/>
    <lineage>
        <taxon>Eukaryota</taxon>
        <taxon>Fungi</taxon>
        <taxon>Dikarya</taxon>
        <taxon>Ascomycota</taxon>
        <taxon>Pezizomycotina</taxon>
        <taxon>Dothideomycetes</taxon>
        <taxon>Pleosporomycetidae</taxon>
        <taxon>Pleosporales</taxon>
        <taxon>Massarineae</taxon>
        <taxon>Periconiaceae</taxon>
        <taxon>Periconia</taxon>
    </lineage>
</organism>
<gene>
    <name evidence="13" type="ORF">PDIGIT_LOCUS4021</name>
</gene>
<feature type="compositionally biased region" description="Pro residues" evidence="9">
    <location>
        <begin position="372"/>
        <end position="387"/>
    </location>
</feature>
<dbReference type="GO" id="GO:0005666">
    <property type="term" value="C:RNA polymerase III complex"/>
    <property type="evidence" value="ECO:0007669"/>
    <property type="project" value="UniProtKB-UniRule"/>
</dbReference>
<evidence type="ECO:0000256" key="3">
    <source>
        <dbReference type="ARBA" id="ARBA00011206"/>
    </source>
</evidence>
<feature type="region of interest" description="Disordered" evidence="9">
    <location>
        <begin position="133"/>
        <end position="169"/>
    </location>
</feature>
<keyword evidence="6 8" id="KW-0539">Nucleus</keyword>
<feature type="domain" description="DNA-directed RNA polymerase III subunit RPC3 winged-helix" evidence="12">
    <location>
        <begin position="488"/>
        <end position="561"/>
    </location>
</feature>
<feature type="domain" description="RNA polymerase III subunit RPC82-related helix-turn-helix" evidence="11">
    <location>
        <begin position="13"/>
        <end position="71"/>
    </location>
</feature>
<evidence type="ECO:0000256" key="8">
    <source>
        <dbReference type="RuleBase" id="RU367076"/>
    </source>
</evidence>
<dbReference type="PANTHER" id="PTHR12949">
    <property type="entry name" value="RNA POLYMERASE III DNA DIRECTED -RELATED"/>
    <property type="match status" value="1"/>
</dbReference>
<keyword evidence="5 8" id="KW-0804">Transcription</keyword>
<comment type="subcellular location">
    <subcellularLocation>
        <location evidence="1 8">Nucleus</location>
    </subcellularLocation>
</comment>
<dbReference type="InterPro" id="IPR013197">
    <property type="entry name" value="RNA_pol_III_RPC82-rel_HTH"/>
</dbReference>
<evidence type="ECO:0000256" key="2">
    <source>
        <dbReference type="ARBA" id="ARBA00006835"/>
    </source>
</evidence>
<proteinExistence type="inferred from homology"/>
<comment type="caution">
    <text evidence="13">The sequence shown here is derived from an EMBL/GenBank/DDBJ whole genome shotgun (WGS) entry which is preliminary data.</text>
</comment>
<reference evidence="13" key="1">
    <citation type="submission" date="2023-01" db="EMBL/GenBank/DDBJ databases">
        <authorList>
            <person name="Van Ghelder C."/>
            <person name="Rancurel C."/>
        </authorList>
    </citation>
    <scope>NUCLEOTIDE SEQUENCE</scope>
    <source>
        <strain evidence="13">CNCM I-4278</strain>
    </source>
</reference>
<comment type="subunit">
    <text evidence="3 8">Component of the RNA polymerase III (Pol III) complex consisting of 17 subunits.</text>
</comment>
<evidence type="ECO:0000256" key="5">
    <source>
        <dbReference type="ARBA" id="ARBA00023163"/>
    </source>
</evidence>
<comment type="function">
    <text evidence="7 8">DNA-dependent RNA polymerase catalyzes the transcription of DNA into RNA using the four ribonucleoside triphosphates as substrates. Specific core component of RNA polymerase III which synthesizes small RNAs, such as 5S rRNA and tRNAs.</text>
</comment>
<evidence type="ECO:0000256" key="9">
    <source>
        <dbReference type="SAM" id="MobiDB-lite"/>
    </source>
</evidence>